<proteinExistence type="predicted"/>
<dbReference type="Proteomes" id="UP000053611">
    <property type="component" value="Unassembled WGS sequence"/>
</dbReference>
<keyword evidence="2" id="KW-1185">Reference proteome</keyword>
<evidence type="ECO:0000313" key="1">
    <source>
        <dbReference type="EMBL" id="KLT44715.1"/>
    </source>
</evidence>
<protein>
    <submittedName>
        <fullName evidence="1">Uncharacterized protein</fullName>
    </submittedName>
</protein>
<name>A0A0J0XUG8_9TREE</name>
<dbReference type="GeneID" id="28982928"/>
<dbReference type="RefSeq" id="XP_018281206.1">
    <property type="nucleotide sequence ID" value="XM_018422325.1"/>
</dbReference>
<reference evidence="1 2" key="1">
    <citation type="submission" date="2015-03" db="EMBL/GenBank/DDBJ databases">
        <title>Genomics and transcriptomics of the oil-accumulating basidiomycete yeast T. oleaginosus allow insights into substrate utilization and the diverse evolutionary trajectories of mating systems in fungi.</title>
        <authorList>
            <consortium name="DOE Joint Genome Institute"/>
            <person name="Kourist R."/>
            <person name="Kracht O."/>
            <person name="Bracharz F."/>
            <person name="Lipzen A."/>
            <person name="Nolan M."/>
            <person name="Ohm R."/>
            <person name="Grigoriev I."/>
            <person name="Sun S."/>
            <person name="Heitman J."/>
            <person name="Bruck T."/>
            <person name="Nowrousian M."/>
        </authorList>
    </citation>
    <scope>NUCLEOTIDE SEQUENCE [LARGE SCALE GENOMIC DNA]</scope>
    <source>
        <strain evidence="1 2">IBC0246</strain>
    </source>
</reference>
<dbReference type="EMBL" id="KQ087185">
    <property type="protein sequence ID" value="KLT44715.1"/>
    <property type="molecule type" value="Genomic_DNA"/>
</dbReference>
<dbReference type="AlphaFoldDB" id="A0A0J0XUG8"/>
<sequence length="169" mass="19002">MKILTGHWAGMEVTVCGPDGNPLPEYDCTSSFNSPAMHNYVKYIEVVPFDRFSLHFARPSAPMALGYQIYADGRLLHNTVLRPHKLSYTVDGYNKVLNDDSGWCDLIFWPTNNESSSVSYTRTRDSELGTLHVKFEDGHATPLNKREVCPAETPTFQGMDRMGLHAFIG</sequence>
<evidence type="ECO:0000313" key="2">
    <source>
        <dbReference type="Proteomes" id="UP000053611"/>
    </source>
</evidence>
<accession>A0A0J0XUG8</accession>
<organism evidence="1 2">
    <name type="scientific">Cutaneotrichosporon oleaginosum</name>
    <dbReference type="NCBI Taxonomy" id="879819"/>
    <lineage>
        <taxon>Eukaryota</taxon>
        <taxon>Fungi</taxon>
        <taxon>Dikarya</taxon>
        <taxon>Basidiomycota</taxon>
        <taxon>Agaricomycotina</taxon>
        <taxon>Tremellomycetes</taxon>
        <taxon>Trichosporonales</taxon>
        <taxon>Trichosporonaceae</taxon>
        <taxon>Cutaneotrichosporon</taxon>
    </lineage>
</organism>
<gene>
    <name evidence="1" type="ORF">CC85DRAFT_283352</name>
</gene>